<evidence type="ECO:0000259" key="1">
    <source>
        <dbReference type="SMART" id="SM00060"/>
    </source>
</evidence>
<accession>A0A2P0VMH8</accession>
<protein>
    <submittedName>
        <fullName evidence="2">Putative fibronectin type III domain-containing protein</fullName>
    </submittedName>
</protein>
<name>A0A2P0VMH8_9VIRU</name>
<evidence type="ECO:0000313" key="2">
    <source>
        <dbReference type="EMBL" id="AUF82095.1"/>
    </source>
</evidence>
<keyword evidence="3" id="KW-1185">Reference proteome</keyword>
<feature type="domain" description="Fibronectin type-III" evidence="1">
    <location>
        <begin position="252"/>
        <end position="348"/>
    </location>
</feature>
<dbReference type="Gene3D" id="2.60.40.10">
    <property type="entry name" value="Immunoglobulins"/>
    <property type="match status" value="1"/>
</dbReference>
<gene>
    <name evidence="2" type="ORF">TetV_003</name>
</gene>
<dbReference type="InterPro" id="IPR013783">
    <property type="entry name" value="Ig-like_fold"/>
</dbReference>
<sequence>MGVVANSNGSVTVTYSLSESGNSGLQKARVVAVKENSAGSRNQESGILSASTSGTNVVVADPSLNTGGTLTYTFANGSLDYYSKYFFYVAAIDNQGWYSSPPGSSTAINTPGNFTGIAISNNGGRVYDINPPTVNITSFTISLGNIASYNYTTSESGNSGFRIVYRWITNNSTQTPAQVKANGASSSTANGNGSLSLGTTSRQIWYIHMVAEDAQQQYADANGDPSMGIANSTVTSLLLQTNSGYSYDRQNPTSVINSISVNNNSNQIQVNYSLTDTGNGGLIQVYLRWSTSSSVPSYATMRDSPQETTSINGTPNTFNSSFNISGSNFNQNTTYYFFLVCRDRDTENINASPTVVSSSVTTFDITKPVFTISNIQAQSDGTVDVSYSVTDSGGTGLNSAKIFASTSNSNVTSSTIIARSTANNDTVAVSSGSGTVSFPAAAFLQYTRYYFFAAALDNRGWYNNSTDWDNRNNAISTANAIVNNSNRTWDRTLPTVNTPTLTRENATTIRITWTNATDPSPGGGASASGLQTIYIYGTTSSSNQAQSTIVNNGTSVAGSNTNSNATYGGFSAGVTVYGWIVLRDNQGNLSAAARTSPNSIQLDGDAPTIGTITGSQTNAAVRFQVSVSDAITGIASIVYGLHTSVIDPDSLGNKITQTPGNVSNFNVDFTFNKSSYSLSEFTTYYFLIKATDAAGNTSAISNKSFRTYDMTNPSGSVTVTPNTSNNSIRVQWSISDPGYPSNGSGMRHVFLSGPGGIQATYSNGQPNTINGDVTTTTGLSPGTYAITIEAPDLAEAYQSSYMTNYVGNVGANNAYQFSQNVTFTNKAPVINTFTAVGGTEQIVFTYNVTDADTNINNMIIAINSGGGWVNVETINVNSTSISSTHTETGITPATYQCRLTVNDSYTAENATAVSTVSNIVVSTANVAPNSATLNSLTNTGSLQLTFNYSATDTDGNLSKIEFYVDGAYQSGQDAVFSATSSRSSTKVITVGTTKAYSGFFRAYDNQGLSRQSNTITGVNVINTGSFTGSYDTYQYTSAENSLRSNQFWPRQALAYNLVSWGVNIGLSWELRAYTSDQGSNPTAAATYSMTTSSTSGYFPFEVRETFNAWCYARCTNSTSGYTTPWVRVSGSSVNMPIYPDQGTDYNPINIRGGDVMGPSYPTSNTRLAHCMYRMYTFLGTISAQTDARGRFFITDVFAGSIKFIGRPYYLSGFNQWTTASPDPPYDSFVGTSSPPTSSAGTSTSTFSTAGWTTYYWSVSLVNFLTYMGNNNYAADPNIPTYNSQAIPGKKYSADIGFHADAAAELALNSGYVVPGEAVLGTSSISDEGTGNAGNVVLSWGTTDIENPDGSWPGEQLIYTNIEYVGTI</sequence>
<dbReference type="SMART" id="SM00060">
    <property type="entry name" value="FN3"/>
    <property type="match status" value="3"/>
</dbReference>
<proteinExistence type="predicted"/>
<dbReference type="Proteomes" id="UP000244773">
    <property type="component" value="Segment"/>
</dbReference>
<feature type="domain" description="Fibronectin type-III" evidence="1">
    <location>
        <begin position="493"/>
        <end position="697"/>
    </location>
</feature>
<dbReference type="InterPro" id="IPR003961">
    <property type="entry name" value="FN3_dom"/>
</dbReference>
<evidence type="ECO:0000313" key="3">
    <source>
        <dbReference type="Proteomes" id="UP000244773"/>
    </source>
</evidence>
<reference evidence="2" key="1">
    <citation type="journal article" date="2018" name="Virology">
        <title>A giant virus infecting green algae encodes key fermentation genes.</title>
        <authorList>
            <person name="Schvarcz C.R."/>
            <person name="Steward G.F."/>
        </authorList>
    </citation>
    <scope>NUCLEOTIDE SEQUENCE [LARGE SCALE GENOMIC DNA]</scope>
</reference>
<dbReference type="EMBL" id="KY322437">
    <property type="protein sequence ID" value="AUF82095.1"/>
    <property type="molecule type" value="Genomic_DNA"/>
</dbReference>
<organism evidence="2">
    <name type="scientific">Tetraselmis virus 1</name>
    <dbReference type="NCBI Taxonomy" id="2060617"/>
    <lineage>
        <taxon>Viruses</taxon>
        <taxon>Varidnaviria</taxon>
        <taxon>Bamfordvirae</taxon>
        <taxon>Nucleocytoviricota</taxon>
        <taxon>Megaviricetes</taxon>
        <taxon>Imitervirales</taxon>
        <taxon>Allomimiviridae</taxon>
        <taxon>Oceanusvirus</taxon>
        <taxon>Oceanusvirus kaneohense</taxon>
    </lineage>
</organism>
<feature type="domain" description="Fibronectin type-III" evidence="1">
    <location>
        <begin position="710"/>
        <end position="799"/>
    </location>
</feature>